<name>A0A9Q3H5J2_9BASI</name>
<evidence type="ECO:0000313" key="2">
    <source>
        <dbReference type="Proteomes" id="UP000765509"/>
    </source>
</evidence>
<proteinExistence type="predicted"/>
<evidence type="ECO:0000313" key="1">
    <source>
        <dbReference type="EMBL" id="MBW0490689.1"/>
    </source>
</evidence>
<dbReference type="Proteomes" id="UP000765509">
    <property type="component" value="Unassembled WGS sequence"/>
</dbReference>
<sequence>MLPMKKINKARLALLTRFTNPATGAVAPVVDPLDWNSPKPFNGSRPEVGFVSPEGQAFVLLLHEAWKSYQESLKSNNDNGQ</sequence>
<reference evidence="1" key="1">
    <citation type="submission" date="2021-03" db="EMBL/GenBank/DDBJ databases">
        <title>Draft genome sequence of rust myrtle Austropuccinia psidii MF-1, a brazilian biotype.</title>
        <authorList>
            <person name="Quecine M.C."/>
            <person name="Pachon D.M.R."/>
            <person name="Bonatelli M.L."/>
            <person name="Correr F.H."/>
            <person name="Franceschini L.M."/>
            <person name="Leite T.F."/>
            <person name="Margarido G.R.A."/>
            <person name="Almeida C.A."/>
            <person name="Ferrarezi J.A."/>
            <person name="Labate C.A."/>
        </authorList>
    </citation>
    <scope>NUCLEOTIDE SEQUENCE</scope>
    <source>
        <strain evidence="1">MF-1</strain>
    </source>
</reference>
<dbReference type="PANTHER" id="PTHR41814">
    <property type="entry name" value="EXPRESSED PROTEIN"/>
    <property type="match status" value="1"/>
</dbReference>
<organism evidence="1 2">
    <name type="scientific">Austropuccinia psidii MF-1</name>
    <dbReference type="NCBI Taxonomy" id="1389203"/>
    <lineage>
        <taxon>Eukaryota</taxon>
        <taxon>Fungi</taxon>
        <taxon>Dikarya</taxon>
        <taxon>Basidiomycota</taxon>
        <taxon>Pucciniomycotina</taxon>
        <taxon>Pucciniomycetes</taxon>
        <taxon>Pucciniales</taxon>
        <taxon>Sphaerophragmiaceae</taxon>
        <taxon>Austropuccinia</taxon>
    </lineage>
</organism>
<accession>A0A9Q3H5J2</accession>
<keyword evidence="2" id="KW-1185">Reference proteome</keyword>
<dbReference type="AlphaFoldDB" id="A0A9Q3H5J2"/>
<dbReference type="PANTHER" id="PTHR41814:SF1">
    <property type="entry name" value="CELLULASE"/>
    <property type="match status" value="1"/>
</dbReference>
<gene>
    <name evidence="1" type="ORF">O181_030404</name>
</gene>
<comment type="caution">
    <text evidence="1">The sequence shown here is derived from an EMBL/GenBank/DDBJ whole genome shotgun (WGS) entry which is preliminary data.</text>
</comment>
<protein>
    <submittedName>
        <fullName evidence="1">Uncharacterized protein</fullName>
    </submittedName>
</protein>
<dbReference type="OrthoDB" id="4138492at2759"/>
<dbReference type="EMBL" id="AVOT02010717">
    <property type="protein sequence ID" value="MBW0490689.1"/>
    <property type="molecule type" value="Genomic_DNA"/>
</dbReference>